<dbReference type="Proteomes" id="UP000045782">
    <property type="component" value="Unassembled WGS sequence"/>
</dbReference>
<feature type="transmembrane region" description="Helical" evidence="1">
    <location>
        <begin position="152"/>
        <end position="172"/>
    </location>
</feature>
<keyword evidence="1" id="KW-0472">Membrane</keyword>
<feature type="transmembrane region" description="Helical" evidence="1">
    <location>
        <begin position="12"/>
        <end position="30"/>
    </location>
</feature>
<dbReference type="AlphaFoldDB" id="A0A0U0ZWK5"/>
<accession>A0A0U0ZWK5</accession>
<dbReference type="RefSeq" id="WP_016893436.1">
    <property type="nucleotide sequence ID" value="NZ_CP014952.1"/>
</dbReference>
<keyword evidence="1" id="KW-1133">Transmembrane helix</keyword>
<evidence type="ECO:0000313" key="2">
    <source>
        <dbReference type="EMBL" id="CPV74060.1"/>
    </source>
</evidence>
<feature type="transmembrane region" description="Helical" evidence="1">
    <location>
        <begin position="75"/>
        <end position="95"/>
    </location>
</feature>
<evidence type="ECO:0000256" key="1">
    <source>
        <dbReference type="SAM" id="Phobius"/>
    </source>
</evidence>
<feature type="transmembrane region" description="Helical" evidence="1">
    <location>
        <begin position="184"/>
        <end position="209"/>
    </location>
</feature>
<feature type="transmembrane region" description="Helical" evidence="1">
    <location>
        <begin position="37"/>
        <end position="55"/>
    </location>
</feature>
<keyword evidence="1" id="KW-0812">Transmembrane</keyword>
<name>A0A0U0ZWK5_9MYCO</name>
<feature type="transmembrane region" description="Helical" evidence="1">
    <location>
        <begin position="107"/>
        <end position="127"/>
    </location>
</feature>
<sequence>MITHAEWQSMQTVRVAVLVCFVPVLLYRIWRLWRYPSLLPGKAVTGFGVLLWLWLLAFTDSVWSVLPTWLRAVSAGGWAAVTLAACLQAFVLGISDHTTPARVRRHLWITFTTAGCVLVVVATATLVSDTSAVLQDPYVFTNSLMEGRDPGLLVSSVTSTAYVALILVQLIWTGARNVSRTPVGIGLGLLAAASAVELVVLVSGGIWAPLAHGEVWEGRRFGPWFFIVPAFGVTALVMVGFLYPPVSLHLQARRAVHALTPLHDALAAQFPGLGPPVDPATRLPDLAFEWATHIQDGLTLLAQARGVPLSTYAPIPADAAARSASVANWITDQVVPGFSCEWLQAPASTSDEMWVHEIAKAYRERQEDAEVPASLSGMPSTLRR</sequence>
<dbReference type="EMBL" id="CSWP01000016">
    <property type="protein sequence ID" value="CPV74060.1"/>
    <property type="molecule type" value="Genomic_DNA"/>
</dbReference>
<gene>
    <name evidence="2" type="ORF">ERS075579_05396</name>
</gene>
<evidence type="ECO:0000313" key="3">
    <source>
        <dbReference type="Proteomes" id="UP000045782"/>
    </source>
</evidence>
<proteinExistence type="predicted"/>
<protein>
    <submittedName>
        <fullName evidence="2">Uncharacterized protein</fullName>
    </submittedName>
</protein>
<feature type="transmembrane region" description="Helical" evidence="1">
    <location>
        <begin position="221"/>
        <end position="243"/>
    </location>
</feature>
<organism evidence="2 3">
    <name type="scientific">Mycobacteroides abscessus</name>
    <dbReference type="NCBI Taxonomy" id="36809"/>
    <lineage>
        <taxon>Bacteria</taxon>
        <taxon>Bacillati</taxon>
        <taxon>Actinomycetota</taxon>
        <taxon>Actinomycetes</taxon>
        <taxon>Mycobacteriales</taxon>
        <taxon>Mycobacteriaceae</taxon>
        <taxon>Mycobacteroides</taxon>
    </lineage>
</organism>
<reference evidence="2 3" key="1">
    <citation type="submission" date="2015-03" db="EMBL/GenBank/DDBJ databases">
        <authorList>
            <person name="Murphy D."/>
        </authorList>
    </citation>
    <scope>NUCLEOTIDE SEQUENCE [LARGE SCALE GENOMIC DNA]</scope>
    <source>
        <strain evidence="2 3">PAP088</strain>
    </source>
</reference>